<dbReference type="PANTHER" id="PTHR47707:SF1">
    <property type="entry name" value="NUDIX HYDROLASE FAMILY PROTEIN"/>
    <property type="match status" value="1"/>
</dbReference>
<protein>
    <recommendedName>
        <fullName evidence="11">8-oxo-dGTP diphosphatase</fullName>
        <ecNumber evidence="11">3.6.1.55</ecNumber>
    </recommendedName>
</protein>
<dbReference type="GO" id="GO:0035539">
    <property type="term" value="F:8-oxo-7,8-dihydrodeoxyguanosine triphosphate pyrophosphatase activity"/>
    <property type="evidence" value="ECO:0007669"/>
    <property type="project" value="UniProtKB-EC"/>
</dbReference>
<keyword evidence="4" id="KW-0235">DNA replication</keyword>
<dbReference type="Proteomes" id="UP000490386">
    <property type="component" value="Unassembled WGS sequence"/>
</dbReference>
<evidence type="ECO:0000256" key="1">
    <source>
        <dbReference type="ARBA" id="ARBA00001946"/>
    </source>
</evidence>
<comment type="caution">
    <text evidence="13">The sequence shown here is derived from an EMBL/GenBank/DDBJ whole genome shotgun (WGS) entry which is preliminary data.</text>
</comment>
<dbReference type="GO" id="GO:0006281">
    <property type="term" value="P:DNA repair"/>
    <property type="evidence" value="ECO:0007669"/>
    <property type="project" value="UniProtKB-KW"/>
</dbReference>
<dbReference type="InterPro" id="IPR000086">
    <property type="entry name" value="NUDIX_hydrolase_dom"/>
</dbReference>
<dbReference type="GO" id="GO:0008413">
    <property type="term" value="F:8-oxo-7,8-dihydroguanosine triphosphate pyrophosphatase activity"/>
    <property type="evidence" value="ECO:0007669"/>
    <property type="project" value="TreeGrafter"/>
</dbReference>
<evidence type="ECO:0000256" key="4">
    <source>
        <dbReference type="ARBA" id="ARBA00022705"/>
    </source>
</evidence>
<dbReference type="CDD" id="cd03425">
    <property type="entry name" value="NUDIX_MutT_NudA_like"/>
    <property type="match status" value="1"/>
</dbReference>
<dbReference type="PANTHER" id="PTHR47707">
    <property type="entry name" value="8-OXO-DGTP DIPHOSPHATASE"/>
    <property type="match status" value="1"/>
</dbReference>
<gene>
    <name evidence="13" type="ORF">F8O03_07480</name>
</gene>
<dbReference type="GO" id="GO:0044716">
    <property type="term" value="F:8-oxo-GDP phosphatase activity"/>
    <property type="evidence" value="ECO:0007669"/>
    <property type="project" value="TreeGrafter"/>
</dbReference>
<dbReference type="InterPro" id="IPR047127">
    <property type="entry name" value="MutT-like"/>
</dbReference>
<evidence type="ECO:0000256" key="11">
    <source>
        <dbReference type="ARBA" id="ARBA00038905"/>
    </source>
</evidence>
<keyword evidence="14" id="KW-1185">Reference proteome</keyword>
<dbReference type="EMBL" id="WBJX01000002">
    <property type="protein sequence ID" value="KAB1638233.1"/>
    <property type="molecule type" value="Genomic_DNA"/>
</dbReference>
<comment type="catalytic activity">
    <reaction evidence="10">
        <text>8-oxo-dGTP + H2O = 8-oxo-dGMP + diphosphate + H(+)</text>
        <dbReference type="Rhea" id="RHEA:31575"/>
        <dbReference type="ChEBI" id="CHEBI:15377"/>
        <dbReference type="ChEBI" id="CHEBI:15378"/>
        <dbReference type="ChEBI" id="CHEBI:33019"/>
        <dbReference type="ChEBI" id="CHEBI:63224"/>
        <dbReference type="ChEBI" id="CHEBI:77896"/>
        <dbReference type="EC" id="3.6.1.55"/>
    </reaction>
</comment>
<proteinExistence type="inferred from homology"/>
<name>A0A7J5B2J4_9MICO</name>
<evidence type="ECO:0000256" key="8">
    <source>
        <dbReference type="ARBA" id="ARBA00022842"/>
    </source>
</evidence>
<comment type="similarity">
    <text evidence="2">Belongs to the Nudix hydrolase family.</text>
</comment>
<dbReference type="Gene3D" id="3.90.79.10">
    <property type="entry name" value="Nucleoside Triphosphate Pyrophosphohydrolase"/>
    <property type="match status" value="1"/>
</dbReference>
<keyword evidence="6" id="KW-0227">DNA damage</keyword>
<feature type="domain" description="Nudix hydrolase" evidence="12">
    <location>
        <begin position="7"/>
        <end position="132"/>
    </location>
</feature>
<dbReference type="SUPFAM" id="SSF55811">
    <property type="entry name" value="Nudix"/>
    <property type="match status" value="1"/>
</dbReference>
<keyword evidence="8" id="KW-0460">Magnesium</keyword>
<evidence type="ECO:0000256" key="5">
    <source>
        <dbReference type="ARBA" id="ARBA00022723"/>
    </source>
</evidence>
<evidence type="ECO:0000256" key="2">
    <source>
        <dbReference type="ARBA" id="ARBA00005582"/>
    </source>
</evidence>
<evidence type="ECO:0000256" key="3">
    <source>
        <dbReference type="ARBA" id="ARBA00022457"/>
    </source>
</evidence>
<keyword evidence="3" id="KW-0515">Mutator protein</keyword>
<evidence type="ECO:0000313" key="13">
    <source>
        <dbReference type="EMBL" id="KAB1638233.1"/>
    </source>
</evidence>
<evidence type="ECO:0000313" key="14">
    <source>
        <dbReference type="Proteomes" id="UP000490386"/>
    </source>
</evidence>
<evidence type="ECO:0000256" key="10">
    <source>
        <dbReference type="ARBA" id="ARBA00035861"/>
    </source>
</evidence>
<dbReference type="EC" id="3.6.1.55" evidence="11"/>
<keyword evidence="7 13" id="KW-0378">Hydrolase</keyword>
<dbReference type="PRINTS" id="PR00502">
    <property type="entry name" value="NUDIXFAMILY"/>
</dbReference>
<dbReference type="InterPro" id="IPR020476">
    <property type="entry name" value="Nudix_hydrolase"/>
</dbReference>
<keyword evidence="5" id="KW-0479">Metal-binding</keyword>
<dbReference type="Pfam" id="PF00293">
    <property type="entry name" value="NUDIX"/>
    <property type="match status" value="1"/>
</dbReference>
<dbReference type="InterPro" id="IPR015797">
    <property type="entry name" value="NUDIX_hydrolase-like_dom_sf"/>
</dbReference>
<dbReference type="GO" id="GO:0046872">
    <property type="term" value="F:metal ion binding"/>
    <property type="evidence" value="ECO:0007669"/>
    <property type="project" value="UniProtKB-KW"/>
</dbReference>
<evidence type="ECO:0000256" key="9">
    <source>
        <dbReference type="ARBA" id="ARBA00023204"/>
    </source>
</evidence>
<reference evidence="13 14" key="1">
    <citation type="submission" date="2019-09" db="EMBL/GenBank/DDBJ databases">
        <title>Phylogeny of genus Pseudoclavibacter and closely related genus.</title>
        <authorList>
            <person name="Li Y."/>
        </authorList>
    </citation>
    <scope>NUCLEOTIDE SEQUENCE [LARGE SCALE GENOMIC DNA]</scope>
    <source>
        <strain evidence="13 14">THG-MD12</strain>
    </source>
</reference>
<organism evidence="13 14">
    <name type="scientific">Pseudoclavibacter terrae</name>
    <dbReference type="NCBI Taxonomy" id="1530195"/>
    <lineage>
        <taxon>Bacteria</taxon>
        <taxon>Bacillati</taxon>
        <taxon>Actinomycetota</taxon>
        <taxon>Actinomycetes</taxon>
        <taxon>Micrococcales</taxon>
        <taxon>Microbacteriaceae</taxon>
        <taxon>Pseudoclavibacter</taxon>
    </lineage>
</organism>
<dbReference type="GO" id="GO:0006260">
    <property type="term" value="P:DNA replication"/>
    <property type="evidence" value="ECO:0007669"/>
    <property type="project" value="UniProtKB-KW"/>
</dbReference>
<dbReference type="OrthoDB" id="9804442at2"/>
<dbReference type="RefSeq" id="WP_104252742.1">
    <property type="nucleotide sequence ID" value="NZ_WBJX01000002.1"/>
</dbReference>
<evidence type="ECO:0000256" key="7">
    <source>
        <dbReference type="ARBA" id="ARBA00022801"/>
    </source>
</evidence>
<accession>A0A7J5B2J4</accession>
<evidence type="ECO:0000256" key="6">
    <source>
        <dbReference type="ARBA" id="ARBA00022763"/>
    </source>
</evidence>
<dbReference type="PROSITE" id="PS51462">
    <property type="entry name" value="NUDIX"/>
    <property type="match status" value="1"/>
</dbReference>
<keyword evidence="9" id="KW-0234">DNA repair</keyword>
<dbReference type="GO" id="GO:0044715">
    <property type="term" value="F:8-oxo-dGDP phosphatase activity"/>
    <property type="evidence" value="ECO:0007669"/>
    <property type="project" value="TreeGrafter"/>
</dbReference>
<evidence type="ECO:0000259" key="12">
    <source>
        <dbReference type="PROSITE" id="PS51462"/>
    </source>
</evidence>
<sequence length="136" mass="14978">MKSTRKPPLIVVAGVFLRGDEVLACRRSQNKSAAGLWEFPGGKVELGEAPEAALVRELLEELKIRVRVLELIDRSVTRLDDMTIDLSCYLVDASGVAPIDSTDHDLLRWVRRADLAALDWAGPDLPAVEALMSRCP</sequence>
<comment type="cofactor">
    <cofactor evidence="1">
        <name>Mg(2+)</name>
        <dbReference type="ChEBI" id="CHEBI:18420"/>
    </cofactor>
</comment>
<dbReference type="AlphaFoldDB" id="A0A7J5B2J4"/>